<accession>A0ABS3HG31</accession>
<protein>
    <recommendedName>
        <fullName evidence="3">DUF600 domain-containing protein</fullName>
    </recommendedName>
</protein>
<evidence type="ECO:0000313" key="2">
    <source>
        <dbReference type="Proteomes" id="UP000664495"/>
    </source>
</evidence>
<comment type="caution">
    <text evidence="1">The sequence shown here is derived from an EMBL/GenBank/DDBJ whole genome shotgun (WGS) entry which is preliminary data.</text>
</comment>
<dbReference type="EMBL" id="JAFLVR010000012">
    <property type="protein sequence ID" value="MBO0451875.1"/>
    <property type="molecule type" value="Genomic_DNA"/>
</dbReference>
<name>A0ABS3HG31_9ENTE</name>
<sequence>MTKVFEDYFTDLQADMVSICLEYVENDGEVIYIYCSYERKVYSVGYFYKINGKLKERHKVNEELSNLDVSIHRQQTVLQILMDDLKQIEDVCKQFGRPMPTEMKLIYDIKNNSYNASYQYELVYSEEGEKTADDIEEEWFEEVMKQNNQK</sequence>
<reference evidence="1 2" key="1">
    <citation type="submission" date="2021-03" db="EMBL/GenBank/DDBJ databases">
        <title>Enterococcal diversity collection.</title>
        <authorList>
            <person name="Gilmore M.S."/>
            <person name="Schwartzman J."/>
            <person name="Van Tyne D."/>
            <person name="Martin M."/>
            <person name="Earl A.M."/>
            <person name="Manson A.L."/>
            <person name="Straub T."/>
            <person name="Salamzade R."/>
            <person name="Saavedra J."/>
            <person name="Lebreton F."/>
            <person name="Prichula J."/>
            <person name="Schaufler K."/>
            <person name="Gaca A."/>
            <person name="Sgardioli B."/>
            <person name="Wagenaar J."/>
            <person name="Strong T."/>
        </authorList>
    </citation>
    <scope>NUCLEOTIDE SEQUENCE [LARGE SCALE GENOMIC DNA]</scope>
    <source>
        <strain evidence="1 2">MJM16</strain>
    </source>
</reference>
<evidence type="ECO:0000313" key="1">
    <source>
        <dbReference type="EMBL" id="MBO0451875.1"/>
    </source>
</evidence>
<keyword evidence="2" id="KW-1185">Reference proteome</keyword>
<organism evidence="1 2">
    <name type="scientific">Candidatus Enterococcus murrayae</name>
    <dbReference type="NCBI Taxonomy" id="2815321"/>
    <lineage>
        <taxon>Bacteria</taxon>
        <taxon>Bacillati</taxon>
        <taxon>Bacillota</taxon>
        <taxon>Bacilli</taxon>
        <taxon>Lactobacillales</taxon>
        <taxon>Enterococcaceae</taxon>
        <taxon>Enterococcus</taxon>
    </lineage>
</organism>
<evidence type="ECO:0008006" key="3">
    <source>
        <dbReference type="Google" id="ProtNLM"/>
    </source>
</evidence>
<proteinExistence type="predicted"/>
<gene>
    <name evidence="1" type="ORF">JZO85_06305</name>
</gene>
<dbReference type="RefSeq" id="WP_207107654.1">
    <property type="nucleotide sequence ID" value="NZ_JAFLVR010000012.1"/>
</dbReference>
<dbReference type="Proteomes" id="UP000664495">
    <property type="component" value="Unassembled WGS sequence"/>
</dbReference>